<reference evidence="3" key="2">
    <citation type="submission" date="2010-05" db="EMBL/GenBank/DDBJ databases">
        <authorList>
            <person name="Almeida L.G."/>
            <person name="Nicolas M.F."/>
            <person name="Souza R.C."/>
            <person name="Vasconcelos A.T.R."/>
        </authorList>
    </citation>
    <scope>NUCLEOTIDE SEQUENCE</scope>
</reference>
<dbReference type="CDD" id="cd19941">
    <property type="entry name" value="TIL"/>
    <property type="match status" value="1"/>
</dbReference>
<dbReference type="InterPro" id="IPR036084">
    <property type="entry name" value="Ser_inhib-like_sf"/>
</dbReference>
<dbReference type="eggNOG" id="ENOG502R27E">
    <property type="taxonomic scope" value="Eukaryota"/>
</dbReference>
<dbReference type="EnsemblMetazoa" id="ADAC006178-RA">
    <property type="protein sequence ID" value="ADAC006178-PA"/>
    <property type="gene ID" value="ADAC006178"/>
</dbReference>
<dbReference type="FunCoup" id="W5JGV8">
    <property type="interactions" value="10"/>
</dbReference>
<reference evidence="3" key="3">
    <citation type="journal article" date="2013" name="Nucleic Acids Res.">
        <title>The genome of Anopheles darlingi, the main neotropical malaria vector.</title>
        <authorList>
            <person name="Marinotti O."/>
            <person name="Cerqueira G.C."/>
            <person name="de Almeida L.G."/>
            <person name="Ferro M.I."/>
            <person name="Loreto E.L."/>
            <person name="Zaha A."/>
            <person name="Teixeira S.M."/>
            <person name="Wespiser A.R."/>
            <person name="Almeida E Silva A."/>
            <person name="Schlindwein A.D."/>
            <person name="Pacheco A.C."/>
            <person name="Silva A.L."/>
            <person name="Graveley B.R."/>
            <person name="Walenz B.P."/>
            <person name="Lima Bde A."/>
            <person name="Ribeiro C.A."/>
            <person name="Nunes-Silva C.G."/>
            <person name="de Carvalho C.R."/>
            <person name="Soares C.M."/>
            <person name="de Menezes C.B."/>
            <person name="Matiolli C."/>
            <person name="Caffrey D."/>
            <person name="Araujo D.A."/>
            <person name="de Oliveira D.M."/>
            <person name="Golenbock D."/>
            <person name="Grisard E.C."/>
            <person name="Fantinatti-Garboggini F."/>
            <person name="de Carvalho F.M."/>
            <person name="Barcellos F.G."/>
            <person name="Prosdocimi F."/>
            <person name="May G."/>
            <person name="Azevedo Junior G.M."/>
            <person name="Guimaraes G.M."/>
            <person name="Goldman G.H."/>
            <person name="Padilha I.Q."/>
            <person name="Batista Jda S."/>
            <person name="Ferro J.A."/>
            <person name="Ribeiro J.M."/>
            <person name="Fietto J.L."/>
            <person name="Dabbas K.M."/>
            <person name="Cerdeira L."/>
            <person name="Agnez-Lima L.F."/>
            <person name="Brocchi M."/>
            <person name="de Carvalho M.O."/>
            <person name="Teixeira Mde M."/>
            <person name="Diniz Maia Mde M."/>
            <person name="Goldman M.H."/>
            <person name="Cruz Schneider M.P."/>
            <person name="Felipe M.S."/>
            <person name="Hungria M."/>
            <person name="Nicolas M.F."/>
            <person name="Pereira M."/>
            <person name="Montes M.A."/>
            <person name="Cantao M.E."/>
            <person name="Vincentz M."/>
            <person name="Rafael M.S."/>
            <person name="Silverman N."/>
            <person name="Stoco P.H."/>
            <person name="Souza R.C."/>
            <person name="Vicentini R."/>
            <person name="Gazzinelli R.T."/>
            <person name="Neves Rde O."/>
            <person name="Silva R."/>
            <person name="Astolfi-Filho S."/>
            <person name="Maciel T.E."/>
            <person name="Urmenyi T.P."/>
            <person name="Tadei W.P."/>
            <person name="Camargo E.P."/>
            <person name="de Vasconcelos A.T."/>
        </authorList>
    </citation>
    <scope>NUCLEOTIDE SEQUENCE</scope>
</reference>
<feature type="chain" id="PRO_5010155385" description="TIL domain-containing protein" evidence="1">
    <location>
        <begin position="29"/>
        <end position="102"/>
    </location>
</feature>
<evidence type="ECO:0000256" key="1">
    <source>
        <dbReference type="SAM" id="SignalP"/>
    </source>
</evidence>
<evidence type="ECO:0000313" key="3">
    <source>
        <dbReference type="EMBL" id="ETN62140.1"/>
    </source>
</evidence>
<organism evidence="3">
    <name type="scientific">Anopheles darlingi</name>
    <name type="common">Mosquito</name>
    <dbReference type="NCBI Taxonomy" id="43151"/>
    <lineage>
        <taxon>Eukaryota</taxon>
        <taxon>Metazoa</taxon>
        <taxon>Ecdysozoa</taxon>
        <taxon>Arthropoda</taxon>
        <taxon>Hexapoda</taxon>
        <taxon>Insecta</taxon>
        <taxon>Pterygota</taxon>
        <taxon>Neoptera</taxon>
        <taxon>Endopterygota</taxon>
        <taxon>Diptera</taxon>
        <taxon>Nematocera</taxon>
        <taxon>Culicoidea</taxon>
        <taxon>Culicidae</taxon>
        <taxon>Anophelinae</taxon>
        <taxon>Anopheles</taxon>
    </lineage>
</organism>
<reference evidence="3 5" key="1">
    <citation type="journal article" date="2010" name="BMC Genomics">
        <title>Combination of measures distinguishes pre-miRNAs from other stem-loops in the genome of the newly sequenced Anopheles darlingi.</title>
        <authorList>
            <person name="Mendes N.D."/>
            <person name="Freitas A.T."/>
            <person name="Vasconcelos A.T."/>
            <person name="Sagot M.F."/>
        </authorList>
    </citation>
    <scope>NUCLEOTIDE SEQUENCE</scope>
</reference>
<dbReference type="AlphaFoldDB" id="W5JGV8"/>
<sequence length="102" mass="11119">MSRVSTGLRLTYVLVVLLWANVLKSTESYGDTPCSAYCDNGEQVLFCQGKYEKFDCCGPCTEPTCAVPEPKPNCEKGCVAGCFCEEGYIRNAHGVCVKISEC</sequence>
<dbReference type="EMBL" id="ADMH02001537">
    <property type="protein sequence ID" value="ETN62140.1"/>
    <property type="molecule type" value="Genomic_DNA"/>
</dbReference>
<dbReference type="InterPro" id="IPR002919">
    <property type="entry name" value="TIL_dom"/>
</dbReference>
<feature type="signal peptide" evidence="1">
    <location>
        <begin position="1"/>
        <end position="28"/>
    </location>
</feature>
<dbReference type="Pfam" id="PF01826">
    <property type="entry name" value="TIL"/>
    <property type="match status" value="1"/>
</dbReference>
<reference evidence="4" key="4">
    <citation type="submission" date="2015-06" db="UniProtKB">
        <authorList>
            <consortium name="EnsemblMetazoa"/>
        </authorList>
    </citation>
    <scope>IDENTIFICATION</scope>
</reference>
<dbReference type="Proteomes" id="UP000000673">
    <property type="component" value="Unassembled WGS sequence"/>
</dbReference>
<evidence type="ECO:0000313" key="5">
    <source>
        <dbReference type="Proteomes" id="UP000000673"/>
    </source>
</evidence>
<dbReference type="HOGENOM" id="CLU_156801_0_1_1"/>
<dbReference type="OMA" id="DECSRDC"/>
<keyword evidence="5" id="KW-1185">Reference proteome</keyword>
<evidence type="ECO:0000313" key="4">
    <source>
        <dbReference type="EnsemblMetazoa" id="ADAC006178-PA"/>
    </source>
</evidence>
<keyword evidence="1" id="KW-0732">Signal</keyword>
<protein>
    <recommendedName>
        <fullName evidence="2">TIL domain-containing protein</fullName>
    </recommendedName>
</protein>
<accession>W5JGV8</accession>
<dbReference type="Gene3D" id="2.10.25.10">
    <property type="entry name" value="Laminin"/>
    <property type="match status" value="1"/>
</dbReference>
<dbReference type="VEuPathDB" id="VectorBase:ADAC006178"/>
<gene>
    <name evidence="3" type="ORF">AND_006178</name>
</gene>
<name>W5JGV8_ANODA</name>
<proteinExistence type="predicted"/>
<evidence type="ECO:0000259" key="2">
    <source>
        <dbReference type="Pfam" id="PF01826"/>
    </source>
</evidence>
<feature type="domain" description="TIL" evidence="2">
    <location>
        <begin position="47"/>
        <end position="102"/>
    </location>
</feature>
<dbReference type="SUPFAM" id="SSF57567">
    <property type="entry name" value="Serine protease inhibitors"/>
    <property type="match status" value="1"/>
</dbReference>